<reference evidence="1" key="1">
    <citation type="journal article" date="2021" name="Open Biol.">
        <title>Shared evolutionary footprints suggest mitochondrial oxidative damage underlies multiple complex I losses in fungi.</title>
        <authorList>
            <person name="Schikora-Tamarit M.A."/>
            <person name="Marcet-Houben M."/>
            <person name="Nosek J."/>
            <person name="Gabaldon T."/>
        </authorList>
    </citation>
    <scope>NUCLEOTIDE SEQUENCE</scope>
    <source>
        <strain evidence="1">NCAIM Y.01608</strain>
    </source>
</reference>
<gene>
    <name evidence="1" type="ORF">OGATHE_001814</name>
</gene>
<dbReference type="AlphaFoldDB" id="A0A9P8TCM2"/>
<comment type="caution">
    <text evidence="1">The sequence shown here is derived from an EMBL/GenBank/DDBJ whole genome shotgun (WGS) entry which is preliminary data.</text>
</comment>
<reference evidence="1" key="2">
    <citation type="submission" date="2021-01" db="EMBL/GenBank/DDBJ databases">
        <authorList>
            <person name="Schikora-Tamarit M.A."/>
        </authorList>
    </citation>
    <scope>NUCLEOTIDE SEQUENCE</scope>
    <source>
        <strain evidence="1">NCAIM Y.01608</strain>
    </source>
</reference>
<dbReference type="EMBL" id="JAEUBD010000526">
    <property type="protein sequence ID" value="KAH3673834.1"/>
    <property type="molecule type" value="Genomic_DNA"/>
</dbReference>
<evidence type="ECO:0000313" key="1">
    <source>
        <dbReference type="EMBL" id="KAH3673834.1"/>
    </source>
</evidence>
<protein>
    <submittedName>
        <fullName evidence="1">Uncharacterized protein</fullName>
    </submittedName>
</protein>
<evidence type="ECO:0000313" key="2">
    <source>
        <dbReference type="Proteomes" id="UP000788993"/>
    </source>
</evidence>
<name>A0A9P8TCM2_9ASCO</name>
<sequence>MPMSLIRRLFGSSGYKEACSSTFLNSAREVDIWYVLKESLIGTDWNGLGMRNESTGSLGNLDCMNSKANGLRKSPPNLVNWMPFVSTDPLLMGVTLTISSSISTTMEEKGLETENAVQSCLLRMEKMGTSSSSKAT</sequence>
<accession>A0A9P8TCM2</accession>
<dbReference type="Proteomes" id="UP000788993">
    <property type="component" value="Unassembled WGS sequence"/>
</dbReference>
<organism evidence="1 2">
    <name type="scientific">Ogataea polymorpha</name>
    <dbReference type="NCBI Taxonomy" id="460523"/>
    <lineage>
        <taxon>Eukaryota</taxon>
        <taxon>Fungi</taxon>
        <taxon>Dikarya</taxon>
        <taxon>Ascomycota</taxon>
        <taxon>Saccharomycotina</taxon>
        <taxon>Pichiomycetes</taxon>
        <taxon>Pichiales</taxon>
        <taxon>Pichiaceae</taxon>
        <taxon>Ogataea</taxon>
    </lineage>
</organism>
<keyword evidence="2" id="KW-1185">Reference proteome</keyword>
<proteinExistence type="predicted"/>